<keyword evidence="7" id="KW-0046">Antibiotic resistance</keyword>
<dbReference type="CDD" id="cd17321">
    <property type="entry name" value="MFS_MMR_MDR_like"/>
    <property type="match status" value="1"/>
</dbReference>
<feature type="transmembrane region" description="Helical" evidence="9">
    <location>
        <begin position="40"/>
        <end position="63"/>
    </location>
</feature>
<keyword evidence="3" id="KW-1003">Cell membrane</keyword>
<dbReference type="PANTHER" id="PTHR42718:SF47">
    <property type="entry name" value="METHYL VIOLOGEN RESISTANCE PROTEIN SMVA"/>
    <property type="match status" value="1"/>
</dbReference>
<keyword evidence="4 9" id="KW-0812">Transmembrane</keyword>
<feature type="domain" description="Major facilitator superfamily (MFS) profile" evidence="10">
    <location>
        <begin position="42"/>
        <end position="528"/>
    </location>
</feature>
<dbReference type="PROSITE" id="PS50850">
    <property type="entry name" value="MFS"/>
    <property type="match status" value="1"/>
</dbReference>
<evidence type="ECO:0000313" key="12">
    <source>
        <dbReference type="Proteomes" id="UP001596083"/>
    </source>
</evidence>
<evidence type="ECO:0000256" key="7">
    <source>
        <dbReference type="ARBA" id="ARBA00023251"/>
    </source>
</evidence>
<gene>
    <name evidence="11" type="ORF">ACFP1Z_32265</name>
</gene>
<feature type="transmembrane region" description="Helical" evidence="9">
    <location>
        <begin position="75"/>
        <end position="96"/>
    </location>
</feature>
<feature type="region of interest" description="Disordered" evidence="8">
    <location>
        <begin position="1"/>
        <end position="32"/>
    </location>
</feature>
<reference evidence="12" key="1">
    <citation type="journal article" date="2019" name="Int. J. Syst. Evol. Microbiol.">
        <title>The Global Catalogue of Microorganisms (GCM) 10K type strain sequencing project: providing services to taxonomists for standard genome sequencing and annotation.</title>
        <authorList>
            <consortium name="The Broad Institute Genomics Platform"/>
            <consortium name="The Broad Institute Genome Sequencing Center for Infectious Disease"/>
            <person name="Wu L."/>
            <person name="Ma J."/>
        </authorList>
    </citation>
    <scope>NUCLEOTIDE SEQUENCE [LARGE SCALE GENOMIC DNA]</scope>
    <source>
        <strain evidence="12">CGMCC 4.7304</strain>
    </source>
</reference>
<feature type="transmembrane region" description="Helical" evidence="9">
    <location>
        <begin position="108"/>
        <end position="127"/>
    </location>
</feature>
<dbReference type="InterPro" id="IPR020846">
    <property type="entry name" value="MFS_dom"/>
</dbReference>
<proteinExistence type="predicted"/>
<feature type="transmembrane region" description="Helical" evidence="9">
    <location>
        <begin position="296"/>
        <end position="321"/>
    </location>
</feature>
<feature type="transmembrane region" description="Helical" evidence="9">
    <location>
        <begin position="133"/>
        <end position="154"/>
    </location>
</feature>
<feature type="transmembrane region" description="Helical" evidence="9">
    <location>
        <begin position="501"/>
        <end position="523"/>
    </location>
</feature>
<protein>
    <submittedName>
        <fullName evidence="11">MFS transporter</fullName>
    </submittedName>
</protein>
<feature type="transmembrane region" description="Helical" evidence="9">
    <location>
        <begin position="362"/>
        <end position="381"/>
    </location>
</feature>
<evidence type="ECO:0000256" key="1">
    <source>
        <dbReference type="ARBA" id="ARBA00004651"/>
    </source>
</evidence>
<keyword evidence="5 9" id="KW-1133">Transmembrane helix</keyword>
<dbReference type="PRINTS" id="PR01036">
    <property type="entry name" value="TCRTETB"/>
</dbReference>
<dbReference type="Pfam" id="PF07690">
    <property type="entry name" value="MFS_1"/>
    <property type="match status" value="1"/>
</dbReference>
<accession>A0ABW0ZCY2</accession>
<evidence type="ECO:0000313" key="11">
    <source>
        <dbReference type="EMBL" id="MFC5724833.1"/>
    </source>
</evidence>
<evidence type="ECO:0000256" key="3">
    <source>
        <dbReference type="ARBA" id="ARBA00022475"/>
    </source>
</evidence>
<feature type="transmembrane region" description="Helical" evidence="9">
    <location>
        <begin position="333"/>
        <end position="350"/>
    </location>
</feature>
<dbReference type="Gene3D" id="1.20.1720.10">
    <property type="entry name" value="Multidrug resistance protein D"/>
    <property type="match status" value="2"/>
</dbReference>
<dbReference type="RefSeq" id="WP_390321365.1">
    <property type="nucleotide sequence ID" value="NZ_JBHSPB010000036.1"/>
</dbReference>
<keyword evidence="2" id="KW-0813">Transport</keyword>
<comment type="subcellular location">
    <subcellularLocation>
        <location evidence="1">Cell membrane</location>
        <topology evidence="1">Multi-pass membrane protein</topology>
    </subcellularLocation>
</comment>
<sequence length="597" mass="60350">MSGTTTAGPPRAAGVPRQRSRPGQWRRRAGQPAGAGANRWTVLVVLCVSLLLVAVDATVLHVAVPAVSEDLHPSAVQLLWIVDVYPLVCASLLILFGTLGDRVGRRRVLLLGYTLFGLASALAALAPSPGVLIAARALLGAGGAMIMPATLSILRQVFPDRRERALAVGVWSAVAAVGAAVGPLLGGLLLEHFWWGAVFLINIPLMAVSLPVGRWLLPESTGERDGPWDVLGALMAAFGLFGVVLGVKRAGGGEPLALDTLVPAAVGAALLVLFVRRQGRRRHPLVDLRMFARPAFGTSVGCIVLAMLALVGLELIAAQYLQLVLGLTPFQTGLRLLPLTLAAMAAGLVGSRMLHRLGPRTMVTAGFVLTAAAVASLTAMGTHDRPAVLLVCFVGLGFGLETTLFGAYESMLSEAPATRAGGAAAIGETSYQLGAGMGIALLGSVMNATYGPGVSDTPGVPAAAGLAASRSLGEAYEVPAGHGGPAGGALRDAARASFVHGLHVTLLISAGLLGAGALAALLLPRAMDCAAAPPEPAAALLPAPPDGAGRGPGAGPAGRGGQRAGECPAPADPAVPGQPAGNLRTVREGLDAGGTRP</sequence>
<feature type="compositionally biased region" description="Basic residues" evidence="8">
    <location>
        <begin position="18"/>
        <end position="29"/>
    </location>
</feature>
<feature type="transmembrane region" description="Helical" evidence="9">
    <location>
        <begin position="387"/>
        <end position="408"/>
    </location>
</feature>
<evidence type="ECO:0000256" key="6">
    <source>
        <dbReference type="ARBA" id="ARBA00023136"/>
    </source>
</evidence>
<feature type="transmembrane region" description="Helical" evidence="9">
    <location>
        <begin position="228"/>
        <end position="250"/>
    </location>
</feature>
<feature type="transmembrane region" description="Helical" evidence="9">
    <location>
        <begin position="192"/>
        <end position="216"/>
    </location>
</feature>
<feature type="transmembrane region" description="Helical" evidence="9">
    <location>
        <begin position="166"/>
        <end position="186"/>
    </location>
</feature>
<evidence type="ECO:0000256" key="2">
    <source>
        <dbReference type="ARBA" id="ARBA00022448"/>
    </source>
</evidence>
<keyword evidence="6 9" id="KW-0472">Membrane</keyword>
<dbReference type="PANTHER" id="PTHR42718">
    <property type="entry name" value="MAJOR FACILITATOR SUPERFAMILY MULTIDRUG TRANSPORTER MFSC"/>
    <property type="match status" value="1"/>
</dbReference>
<evidence type="ECO:0000256" key="5">
    <source>
        <dbReference type="ARBA" id="ARBA00022989"/>
    </source>
</evidence>
<feature type="region of interest" description="Disordered" evidence="8">
    <location>
        <begin position="538"/>
        <end position="597"/>
    </location>
</feature>
<evidence type="ECO:0000256" key="8">
    <source>
        <dbReference type="SAM" id="MobiDB-lite"/>
    </source>
</evidence>
<comment type="caution">
    <text evidence="11">The sequence shown here is derived from an EMBL/GenBank/DDBJ whole genome shotgun (WGS) entry which is preliminary data.</text>
</comment>
<dbReference type="InterPro" id="IPR011701">
    <property type="entry name" value="MFS"/>
</dbReference>
<dbReference type="EMBL" id="JBHSPB010000036">
    <property type="protein sequence ID" value="MFC5724833.1"/>
    <property type="molecule type" value="Genomic_DNA"/>
</dbReference>
<feature type="compositionally biased region" description="Gly residues" evidence="8">
    <location>
        <begin position="548"/>
        <end position="563"/>
    </location>
</feature>
<dbReference type="SUPFAM" id="SSF103473">
    <property type="entry name" value="MFS general substrate transporter"/>
    <property type="match status" value="1"/>
</dbReference>
<organism evidence="11 12">
    <name type="scientific">Streptomyces gamaensis</name>
    <dbReference type="NCBI Taxonomy" id="1763542"/>
    <lineage>
        <taxon>Bacteria</taxon>
        <taxon>Bacillati</taxon>
        <taxon>Actinomycetota</taxon>
        <taxon>Actinomycetes</taxon>
        <taxon>Kitasatosporales</taxon>
        <taxon>Streptomycetaceae</taxon>
        <taxon>Streptomyces</taxon>
    </lineage>
</organism>
<dbReference type="Proteomes" id="UP001596083">
    <property type="component" value="Unassembled WGS sequence"/>
</dbReference>
<keyword evidence="12" id="KW-1185">Reference proteome</keyword>
<evidence type="ECO:0000259" key="10">
    <source>
        <dbReference type="PROSITE" id="PS50850"/>
    </source>
</evidence>
<feature type="transmembrane region" description="Helical" evidence="9">
    <location>
        <begin position="256"/>
        <end position="275"/>
    </location>
</feature>
<evidence type="ECO:0000256" key="4">
    <source>
        <dbReference type="ARBA" id="ARBA00022692"/>
    </source>
</evidence>
<dbReference type="InterPro" id="IPR036259">
    <property type="entry name" value="MFS_trans_sf"/>
</dbReference>
<name>A0ABW0ZCY2_9ACTN</name>
<evidence type="ECO:0000256" key="9">
    <source>
        <dbReference type="SAM" id="Phobius"/>
    </source>
</evidence>